<feature type="compositionally biased region" description="Low complexity" evidence="1">
    <location>
        <begin position="52"/>
        <end position="61"/>
    </location>
</feature>
<dbReference type="EMBL" id="JAYRBN010000063">
    <property type="protein sequence ID" value="KAL2738630.1"/>
    <property type="molecule type" value="Genomic_DNA"/>
</dbReference>
<protein>
    <submittedName>
        <fullName evidence="2">Uncharacterized protein</fullName>
    </submittedName>
</protein>
<feature type="region of interest" description="Disordered" evidence="1">
    <location>
        <begin position="29"/>
        <end position="65"/>
    </location>
</feature>
<evidence type="ECO:0000313" key="2">
    <source>
        <dbReference type="EMBL" id="KAL2738630.1"/>
    </source>
</evidence>
<sequence length="108" mass="12603">MWTGERGKRAEEDYAQTWAKQYVPRFEKKGKKKKYKRKKKNKRVETFRRVSENNSEQSQNSMDLIGSPFGSSGPLVFDFATGLWLGDFDTGRIQRAARNRRCLPRGIV</sequence>
<accession>A0ABD2C0U8</accession>
<proteinExistence type="predicted"/>
<organism evidence="2 3">
    <name type="scientific">Vespula maculifrons</name>
    <name type="common">Eastern yellow jacket</name>
    <name type="synonym">Wasp</name>
    <dbReference type="NCBI Taxonomy" id="7453"/>
    <lineage>
        <taxon>Eukaryota</taxon>
        <taxon>Metazoa</taxon>
        <taxon>Ecdysozoa</taxon>
        <taxon>Arthropoda</taxon>
        <taxon>Hexapoda</taxon>
        <taxon>Insecta</taxon>
        <taxon>Pterygota</taxon>
        <taxon>Neoptera</taxon>
        <taxon>Endopterygota</taxon>
        <taxon>Hymenoptera</taxon>
        <taxon>Apocrita</taxon>
        <taxon>Aculeata</taxon>
        <taxon>Vespoidea</taxon>
        <taxon>Vespidae</taxon>
        <taxon>Vespinae</taxon>
        <taxon>Vespula</taxon>
    </lineage>
</organism>
<evidence type="ECO:0000256" key="1">
    <source>
        <dbReference type="SAM" id="MobiDB-lite"/>
    </source>
</evidence>
<feature type="compositionally biased region" description="Basic residues" evidence="1">
    <location>
        <begin position="29"/>
        <end position="42"/>
    </location>
</feature>
<comment type="caution">
    <text evidence="2">The sequence shown here is derived from an EMBL/GenBank/DDBJ whole genome shotgun (WGS) entry which is preliminary data.</text>
</comment>
<gene>
    <name evidence="2" type="ORF">V1477_011989</name>
</gene>
<reference evidence="2 3" key="1">
    <citation type="journal article" date="2024" name="Ann. Entomol. Soc. Am.">
        <title>Genomic analyses of the southern and eastern yellowjacket wasps (Hymenoptera: Vespidae) reveal evolutionary signatures of social life.</title>
        <authorList>
            <person name="Catto M.A."/>
            <person name="Caine P.B."/>
            <person name="Orr S.E."/>
            <person name="Hunt B.G."/>
            <person name="Goodisman M.A.D."/>
        </authorList>
    </citation>
    <scope>NUCLEOTIDE SEQUENCE [LARGE SCALE GENOMIC DNA]</scope>
    <source>
        <strain evidence="2">232</strain>
        <tissue evidence="2">Head and thorax</tissue>
    </source>
</reference>
<name>A0ABD2C0U8_VESMC</name>
<keyword evidence="3" id="KW-1185">Reference proteome</keyword>
<dbReference type="Proteomes" id="UP001607303">
    <property type="component" value="Unassembled WGS sequence"/>
</dbReference>
<evidence type="ECO:0000313" key="3">
    <source>
        <dbReference type="Proteomes" id="UP001607303"/>
    </source>
</evidence>
<dbReference type="AlphaFoldDB" id="A0ABD2C0U8"/>